<keyword evidence="3 4" id="KW-0274">FAD</keyword>
<dbReference type="Gene3D" id="3.50.50.60">
    <property type="entry name" value="FAD/NAD(P)-binding domain"/>
    <property type="match status" value="1"/>
</dbReference>
<dbReference type="InterPro" id="IPR036188">
    <property type="entry name" value="FAD/NAD-bd_sf"/>
</dbReference>
<dbReference type="PANTHER" id="PTHR11552">
    <property type="entry name" value="GLUCOSE-METHANOL-CHOLINE GMC OXIDOREDUCTASE"/>
    <property type="match status" value="1"/>
</dbReference>
<feature type="active site" description="Proton acceptor" evidence="2">
    <location>
        <position position="622"/>
    </location>
</feature>
<dbReference type="GO" id="GO:0016614">
    <property type="term" value="F:oxidoreductase activity, acting on CH-OH group of donors"/>
    <property type="evidence" value="ECO:0007669"/>
    <property type="project" value="InterPro"/>
</dbReference>
<evidence type="ECO:0000313" key="9">
    <source>
        <dbReference type="Proteomes" id="UP001153712"/>
    </source>
</evidence>
<dbReference type="OrthoDB" id="269227at2759"/>
<dbReference type="PANTHER" id="PTHR11552:SF208">
    <property type="entry name" value="RE36204P-RELATED"/>
    <property type="match status" value="1"/>
</dbReference>
<dbReference type="EMBL" id="OU900097">
    <property type="protein sequence ID" value="CAG9861247.1"/>
    <property type="molecule type" value="Genomic_DNA"/>
</dbReference>
<feature type="signal peptide" evidence="5">
    <location>
        <begin position="1"/>
        <end position="20"/>
    </location>
</feature>
<dbReference type="Proteomes" id="UP001153712">
    <property type="component" value="Chromosome 4"/>
</dbReference>
<accession>A0A9N9TQJ2</accession>
<organism evidence="8 9">
    <name type="scientific">Phyllotreta striolata</name>
    <name type="common">Striped flea beetle</name>
    <name type="synonym">Crioceris striolata</name>
    <dbReference type="NCBI Taxonomy" id="444603"/>
    <lineage>
        <taxon>Eukaryota</taxon>
        <taxon>Metazoa</taxon>
        <taxon>Ecdysozoa</taxon>
        <taxon>Arthropoda</taxon>
        <taxon>Hexapoda</taxon>
        <taxon>Insecta</taxon>
        <taxon>Pterygota</taxon>
        <taxon>Neoptera</taxon>
        <taxon>Endopterygota</taxon>
        <taxon>Coleoptera</taxon>
        <taxon>Polyphaga</taxon>
        <taxon>Cucujiformia</taxon>
        <taxon>Chrysomeloidea</taxon>
        <taxon>Chrysomelidae</taxon>
        <taxon>Galerucinae</taxon>
        <taxon>Alticini</taxon>
        <taxon>Phyllotreta</taxon>
    </lineage>
</organism>
<sequence>MLRLSVILVLNIFLVTFSDSQETPGNFFSWIPEELRDFISDVTANSVISLTSFINSLVRFYEENVEQLDDFLWDTTEDPKTEYDFIVVGAGSAGSVVANRLSELPWSVVVLEAGQPETSFVDIPLLAVGFQGGQYDWGYVAEPQENACWGLEDHRMPFPRGKALGGTSVLNYMIYSRGNEIDYNELAKRGNPGWSYEDVLPYFMKSENATDLSYAEWMYHGEGGPLTVEDTFQSAVVGAMMAGGDEIGLPTIDYNAPTHRYGVSPIQSTTRRGRRLSAGRAFLSPVSKRDNLDIVIDALVTKILIDEKKKEAVGVMYEKDGIVYTIKAKKEVIICAGAINSPQLLMLSGVGPQKHLKDLGVPVVKHLPGVGRNLKDHISFYGLNYKVDFDWNQTPLAYLTSLDDFIREGRGPFSTLGGVEGLGLIRTNYSSYLPDAPDIEILFVRGYIGTDRETFTKEAFRLTDDVYDRSFRPLEGAPVWCLIPMLLHPMSTGEVKLRSGDPHDPPLIYGNYYSDKHGVDVKRMIAAIRRVREFEDTAAFRSNGARLSEIPVFGCDPYQFDSDLYWECALKTVSVTMYHPMGTCKMGPKKDKMAVVDNRLRVHGVKNLRVADASVFPWVSGHTNAPAIMVGEKVSDMIKADHQ</sequence>
<dbReference type="GO" id="GO:0050660">
    <property type="term" value="F:flavin adenine dinucleotide binding"/>
    <property type="evidence" value="ECO:0007669"/>
    <property type="project" value="InterPro"/>
</dbReference>
<feature type="domain" description="Glucose-methanol-choline oxidoreductase N-terminal" evidence="6">
    <location>
        <begin position="161"/>
        <end position="184"/>
    </location>
</feature>
<keyword evidence="9" id="KW-1185">Reference proteome</keyword>
<protein>
    <recommendedName>
        <fullName evidence="6 7">Glucose-methanol-choline oxidoreductase N-terminal domain-containing protein</fullName>
    </recommendedName>
</protein>
<feature type="domain" description="Glucose-methanol-choline oxidoreductase N-terminal" evidence="7">
    <location>
        <begin position="337"/>
        <end position="351"/>
    </location>
</feature>
<comment type="similarity">
    <text evidence="1 4">Belongs to the GMC oxidoreductase family.</text>
</comment>
<reference evidence="8" key="1">
    <citation type="submission" date="2022-01" db="EMBL/GenBank/DDBJ databases">
        <authorList>
            <person name="King R."/>
        </authorList>
    </citation>
    <scope>NUCLEOTIDE SEQUENCE</scope>
</reference>
<evidence type="ECO:0000256" key="3">
    <source>
        <dbReference type="PIRSR" id="PIRSR000137-2"/>
    </source>
</evidence>
<feature type="binding site" evidence="3">
    <location>
        <position position="300"/>
    </location>
    <ligand>
        <name>FAD</name>
        <dbReference type="ChEBI" id="CHEBI:57692"/>
    </ligand>
</feature>
<dbReference type="PROSITE" id="PS00623">
    <property type="entry name" value="GMC_OXRED_1"/>
    <property type="match status" value="1"/>
</dbReference>
<comment type="cofactor">
    <cofactor evidence="3">
        <name>FAD</name>
        <dbReference type="ChEBI" id="CHEBI:57692"/>
    </cofactor>
</comment>
<proteinExistence type="inferred from homology"/>
<dbReference type="AlphaFoldDB" id="A0A9N9TQJ2"/>
<evidence type="ECO:0000313" key="8">
    <source>
        <dbReference type="EMBL" id="CAG9861247.1"/>
    </source>
</evidence>
<name>A0A9N9TQJ2_PHYSR</name>
<feature type="active site" description="Proton donor" evidence="2">
    <location>
        <position position="579"/>
    </location>
</feature>
<evidence type="ECO:0000256" key="4">
    <source>
        <dbReference type="RuleBase" id="RU003968"/>
    </source>
</evidence>
<evidence type="ECO:0000259" key="7">
    <source>
        <dbReference type="PROSITE" id="PS00624"/>
    </source>
</evidence>
<gene>
    <name evidence="8" type="ORF">PHYEVI_LOCUS7590</name>
</gene>
<dbReference type="InterPro" id="IPR012132">
    <property type="entry name" value="GMC_OxRdtase"/>
</dbReference>
<feature type="chain" id="PRO_5040458880" description="Glucose-methanol-choline oxidoreductase N-terminal domain-containing protein" evidence="5">
    <location>
        <begin position="21"/>
        <end position="643"/>
    </location>
</feature>
<evidence type="ECO:0000259" key="6">
    <source>
        <dbReference type="PROSITE" id="PS00623"/>
    </source>
</evidence>
<dbReference type="PROSITE" id="PS00624">
    <property type="entry name" value="GMC_OXRED_2"/>
    <property type="match status" value="1"/>
</dbReference>
<dbReference type="Pfam" id="PF05199">
    <property type="entry name" value="GMC_oxred_C"/>
    <property type="match status" value="1"/>
</dbReference>
<dbReference type="InterPro" id="IPR007867">
    <property type="entry name" value="GMC_OxRtase_C"/>
</dbReference>
<keyword evidence="4" id="KW-0285">Flavoprotein</keyword>
<keyword evidence="5" id="KW-0732">Signal</keyword>
<dbReference type="Gene3D" id="3.30.560.10">
    <property type="entry name" value="Glucose Oxidase, domain 3"/>
    <property type="match status" value="1"/>
</dbReference>
<feature type="binding site" evidence="3">
    <location>
        <position position="167"/>
    </location>
    <ligand>
        <name>FAD</name>
        <dbReference type="ChEBI" id="CHEBI:57692"/>
    </ligand>
</feature>
<dbReference type="SUPFAM" id="SSF51905">
    <property type="entry name" value="FAD/NAD(P)-binding domain"/>
    <property type="match status" value="1"/>
</dbReference>
<dbReference type="PIRSF" id="PIRSF000137">
    <property type="entry name" value="Alcohol_oxidase"/>
    <property type="match status" value="1"/>
</dbReference>
<dbReference type="SUPFAM" id="SSF54373">
    <property type="entry name" value="FAD-linked reductases, C-terminal domain"/>
    <property type="match status" value="1"/>
</dbReference>
<dbReference type="Pfam" id="PF00732">
    <property type="entry name" value="GMC_oxred_N"/>
    <property type="match status" value="1"/>
</dbReference>
<evidence type="ECO:0000256" key="2">
    <source>
        <dbReference type="PIRSR" id="PIRSR000137-1"/>
    </source>
</evidence>
<dbReference type="InterPro" id="IPR000172">
    <property type="entry name" value="GMC_OxRdtase_N"/>
</dbReference>
<evidence type="ECO:0000256" key="5">
    <source>
        <dbReference type="SAM" id="SignalP"/>
    </source>
</evidence>
<evidence type="ECO:0000256" key="1">
    <source>
        <dbReference type="ARBA" id="ARBA00010790"/>
    </source>
</evidence>